<dbReference type="InterPro" id="IPR000644">
    <property type="entry name" value="CBS_dom"/>
</dbReference>
<protein>
    <submittedName>
        <fullName evidence="4">Histidine kinase</fullName>
    </submittedName>
</protein>
<name>A0ABR5AJZ2_9BACL</name>
<evidence type="ECO:0000256" key="1">
    <source>
        <dbReference type="ARBA" id="ARBA00022737"/>
    </source>
</evidence>
<evidence type="ECO:0000256" key="2">
    <source>
        <dbReference type="PROSITE-ProRule" id="PRU00703"/>
    </source>
</evidence>
<gene>
    <name evidence="4" type="ORF">SD70_07920</name>
</gene>
<dbReference type="GO" id="GO:0016301">
    <property type="term" value="F:kinase activity"/>
    <property type="evidence" value="ECO:0007669"/>
    <property type="project" value="UniProtKB-KW"/>
</dbReference>
<evidence type="ECO:0000259" key="3">
    <source>
        <dbReference type="PROSITE" id="PS51371"/>
    </source>
</evidence>
<dbReference type="InterPro" id="IPR013196">
    <property type="entry name" value="HTH_11"/>
</dbReference>
<proteinExistence type="predicted"/>
<keyword evidence="2" id="KW-0129">CBS domain</keyword>
<reference evidence="4 5" key="1">
    <citation type="submission" date="2014-12" db="EMBL/GenBank/DDBJ databases">
        <title>Draft genome sequence of Paenibacillus kamchatkensis strain B-2647.</title>
        <authorList>
            <person name="Karlyshev A.V."/>
            <person name="Kudryashova E.B."/>
        </authorList>
    </citation>
    <scope>NUCLEOTIDE SEQUENCE [LARGE SCALE GENOMIC DNA]</scope>
    <source>
        <strain evidence="4 5">VKM B-2647</strain>
    </source>
</reference>
<dbReference type="Gene3D" id="1.10.10.10">
    <property type="entry name" value="Winged helix-like DNA-binding domain superfamily/Winged helix DNA-binding domain"/>
    <property type="match status" value="1"/>
</dbReference>
<dbReference type="Proteomes" id="UP000031967">
    <property type="component" value="Unassembled WGS sequence"/>
</dbReference>
<dbReference type="RefSeq" id="WP_041047063.1">
    <property type="nucleotide sequence ID" value="NZ_JXAK01000010.1"/>
</dbReference>
<keyword evidence="1" id="KW-0677">Repeat</keyword>
<keyword evidence="4" id="KW-0808">Transferase</keyword>
<dbReference type="InterPro" id="IPR046342">
    <property type="entry name" value="CBS_dom_sf"/>
</dbReference>
<dbReference type="InterPro" id="IPR051462">
    <property type="entry name" value="CBS_domain-containing"/>
</dbReference>
<feature type="domain" description="CBS" evidence="3">
    <location>
        <begin position="139"/>
        <end position="210"/>
    </location>
</feature>
<dbReference type="InterPro" id="IPR036388">
    <property type="entry name" value="WH-like_DNA-bd_sf"/>
</dbReference>
<keyword evidence="5" id="KW-1185">Reference proteome</keyword>
<dbReference type="InterPro" id="IPR036390">
    <property type="entry name" value="WH_DNA-bd_sf"/>
</dbReference>
<evidence type="ECO:0000313" key="5">
    <source>
        <dbReference type="Proteomes" id="UP000031967"/>
    </source>
</evidence>
<keyword evidence="4" id="KW-0418">Kinase</keyword>
<dbReference type="SMART" id="SM00116">
    <property type="entry name" value="CBS"/>
    <property type="match status" value="2"/>
</dbReference>
<dbReference type="Pfam" id="PF00571">
    <property type="entry name" value="CBS"/>
    <property type="match status" value="2"/>
</dbReference>
<dbReference type="Gene3D" id="3.10.580.10">
    <property type="entry name" value="CBS-domain"/>
    <property type="match status" value="1"/>
</dbReference>
<dbReference type="CDD" id="cd04617">
    <property type="entry name" value="CBS_pair_CcpN"/>
    <property type="match status" value="1"/>
</dbReference>
<organism evidence="4 5">
    <name type="scientific">Gordoniibacillus kamchatkensis</name>
    <dbReference type="NCBI Taxonomy" id="1590651"/>
    <lineage>
        <taxon>Bacteria</taxon>
        <taxon>Bacillati</taxon>
        <taxon>Bacillota</taxon>
        <taxon>Bacilli</taxon>
        <taxon>Bacillales</taxon>
        <taxon>Paenibacillaceae</taxon>
        <taxon>Gordoniibacillus</taxon>
    </lineage>
</organism>
<sequence>MEIIEVVRSRAPITGDHIAELLGVSRPTIRSDLALLVMLGYIDAKPKVGYFLGRWGSKQQQPVTALADIQVQKIMGIPVVLRETATVGDAVVSLFLENVGSLIVIDGAGALAGIVSRKDLLKVTFGNANASSVPLSMVMTRYPNIVSVSPEENVIDAAQKMIAHQVDSLPVVKPLQIPERSQAVEVVGRITKTSMTKLLLDFTLGAGKEE</sequence>
<dbReference type="SUPFAM" id="SSF46785">
    <property type="entry name" value="Winged helix' DNA-binding domain"/>
    <property type="match status" value="1"/>
</dbReference>
<dbReference type="SUPFAM" id="SSF54631">
    <property type="entry name" value="CBS-domain pair"/>
    <property type="match status" value="1"/>
</dbReference>
<dbReference type="PANTHER" id="PTHR48108:SF32">
    <property type="entry name" value="TRANSCRIPTIONAL REPRESSOR CCPN"/>
    <property type="match status" value="1"/>
</dbReference>
<dbReference type="Pfam" id="PF08279">
    <property type="entry name" value="HTH_11"/>
    <property type="match status" value="1"/>
</dbReference>
<dbReference type="PANTHER" id="PTHR48108">
    <property type="entry name" value="CBS DOMAIN-CONTAINING PROTEIN CBSX2, CHLOROPLASTIC"/>
    <property type="match status" value="1"/>
</dbReference>
<evidence type="ECO:0000313" key="4">
    <source>
        <dbReference type="EMBL" id="KIL41357.1"/>
    </source>
</evidence>
<comment type="caution">
    <text evidence="4">The sequence shown here is derived from an EMBL/GenBank/DDBJ whole genome shotgun (WGS) entry which is preliminary data.</text>
</comment>
<feature type="domain" description="CBS" evidence="3">
    <location>
        <begin position="74"/>
        <end position="131"/>
    </location>
</feature>
<dbReference type="PROSITE" id="PS51371">
    <property type="entry name" value="CBS"/>
    <property type="match status" value="2"/>
</dbReference>
<dbReference type="EMBL" id="JXAK01000010">
    <property type="protein sequence ID" value="KIL41357.1"/>
    <property type="molecule type" value="Genomic_DNA"/>
</dbReference>
<accession>A0ABR5AJZ2</accession>